<proteinExistence type="predicted"/>
<comment type="caution">
    <text evidence="2">The sequence shown here is derived from an EMBL/GenBank/DDBJ whole genome shotgun (WGS) entry which is preliminary data.</text>
</comment>
<feature type="region of interest" description="Disordered" evidence="1">
    <location>
        <begin position="1"/>
        <end position="22"/>
    </location>
</feature>
<dbReference type="Proteomes" id="UP000244940">
    <property type="component" value="Unassembled WGS sequence"/>
</dbReference>
<gene>
    <name evidence="2" type="ORF">C4N9_14685</name>
</gene>
<dbReference type="OrthoDB" id="8902034at2"/>
<dbReference type="Pfam" id="PF10563">
    <property type="entry name" value="CA_like"/>
    <property type="match status" value="1"/>
</dbReference>
<sequence length="279" mass="29312">MPGTSAGRHDDHGAVSGGGGPVPDAVIAAQRAALYQSAIGAGFGPQSPRDIDRAFGANARIFGTAPHHTRMNLCNIHLHEGAEHRGGDFTLYIGNGNGTGYGTGFAYSGRLTPDELAPFPRPVGATAHGAIEPGDTIEVHFVYTTADVRPGPTLGACLNDATGNPQLRVEAQVMVVVNDDTAPRFTTLAALSSVDGYAQAPNLPMTMGMPVVYQGSTTGPAYNEAGSPYQVTWSVRPQVMRVSIASLEAWFAGNVFEEDHAHGVRNLVIEPELLSPIQR</sequence>
<protein>
    <recommendedName>
        <fullName evidence="4">Cadmium carbonic anhydrase</fullName>
    </recommendedName>
</protein>
<name>A0A2U2C7N3_9RHOB</name>
<evidence type="ECO:0000256" key="1">
    <source>
        <dbReference type="SAM" id="MobiDB-lite"/>
    </source>
</evidence>
<dbReference type="SUPFAM" id="SSF51069">
    <property type="entry name" value="Carbonic anhydrase"/>
    <property type="match status" value="1"/>
</dbReference>
<keyword evidence="3" id="KW-1185">Reference proteome</keyword>
<reference evidence="2 3" key="1">
    <citation type="submission" date="2018-05" db="EMBL/GenBank/DDBJ databases">
        <title>Pararhodobacter marina sp. nov., isolated from deep-sea water of the Indian Ocean.</title>
        <authorList>
            <person name="Lai Q.Sr."/>
            <person name="Liu X."/>
            <person name="Shao Z."/>
        </authorList>
    </citation>
    <scope>NUCLEOTIDE SEQUENCE [LARGE SCALE GENOMIC DNA]</scope>
    <source>
        <strain evidence="2 3">CIC4N-9</strain>
    </source>
</reference>
<dbReference type="InterPro" id="IPR036398">
    <property type="entry name" value="CA_dom_sf"/>
</dbReference>
<evidence type="ECO:0000313" key="2">
    <source>
        <dbReference type="EMBL" id="PWE27861.1"/>
    </source>
</evidence>
<dbReference type="AlphaFoldDB" id="A0A2U2C7N3"/>
<accession>A0A2U2C7N3</accession>
<dbReference type="EMBL" id="QEYD01000009">
    <property type="protein sequence ID" value="PWE27861.1"/>
    <property type="molecule type" value="Genomic_DNA"/>
</dbReference>
<evidence type="ECO:0000313" key="3">
    <source>
        <dbReference type="Proteomes" id="UP000244940"/>
    </source>
</evidence>
<dbReference type="InterPro" id="IPR018883">
    <property type="entry name" value="Delta_CA"/>
</dbReference>
<evidence type="ECO:0008006" key="4">
    <source>
        <dbReference type="Google" id="ProtNLM"/>
    </source>
</evidence>
<organism evidence="2 3">
    <name type="scientific">Pararhodobacter marinus</name>
    <dbReference type="NCBI Taxonomy" id="2184063"/>
    <lineage>
        <taxon>Bacteria</taxon>
        <taxon>Pseudomonadati</taxon>
        <taxon>Pseudomonadota</taxon>
        <taxon>Alphaproteobacteria</taxon>
        <taxon>Rhodobacterales</taxon>
        <taxon>Paracoccaceae</taxon>
        <taxon>Pararhodobacter</taxon>
    </lineage>
</organism>